<evidence type="ECO:0000313" key="6">
    <source>
        <dbReference type="Proteomes" id="UP000800235"/>
    </source>
</evidence>
<dbReference type="GO" id="GO:0022857">
    <property type="term" value="F:transmembrane transporter activity"/>
    <property type="evidence" value="ECO:0007669"/>
    <property type="project" value="InterPro"/>
</dbReference>
<feature type="transmembrane region" description="Helical" evidence="3">
    <location>
        <begin position="352"/>
        <end position="375"/>
    </location>
</feature>
<evidence type="ECO:0000256" key="3">
    <source>
        <dbReference type="SAM" id="Phobius"/>
    </source>
</evidence>
<keyword evidence="6" id="KW-1185">Reference proteome</keyword>
<protein>
    <submittedName>
        <fullName evidence="5">MFS general substrate transporter</fullName>
    </submittedName>
</protein>
<dbReference type="PROSITE" id="PS50850">
    <property type="entry name" value="MFS"/>
    <property type="match status" value="1"/>
</dbReference>
<dbReference type="Pfam" id="PF07690">
    <property type="entry name" value="MFS_1"/>
    <property type="match status" value="1"/>
</dbReference>
<keyword evidence="3" id="KW-0812">Transmembrane</keyword>
<feature type="transmembrane region" description="Helical" evidence="3">
    <location>
        <begin position="124"/>
        <end position="143"/>
    </location>
</feature>
<dbReference type="PANTHER" id="PTHR11360:SF130">
    <property type="entry name" value="MAJOR FACILITATOR SUPERFAMILY (MFS) PROFILE DOMAIN-CONTAINING PROTEIN-RELATED"/>
    <property type="match status" value="1"/>
</dbReference>
<dbReference type="InterPro" id="IPR036259">
    <property type="entry name" value="MFS_trans_sf"/>
</dbReference>
<feature type="transmembrane region" description="Helical" evidence="3">
    <location>
        <begin position="155"/>
        <end position="175"/>
    </location>
</feature>
<reference evidence="5" key="1">
    <citation type="journal article" date="2020" name="Stud. Mycol.">
        <title>101 Dothideomycetes genomes: a test case for predicting lifestyles and emergence of pathogens.</title>
        <authorList>
            <person name="Haridas S."/>
            <person name="Albert R."/>
            <person name="Binder M."/>
            <person name="Bloem J."/>
            <person name="Labutti K."/>
            <person name="Salamov A."/>
            <person name="Andreopoulos B."/>
            <person name="Baker S."/>
            <person name="Barry K."/>
            <person name="Bills G."/>
            <person name="Bluhm B."/>
            <person name="Cannon C."/>
            <person name="Castanera R."/>
            <person name="Culley D."/>
            <person name="Daum C."/>
            <person name="Ezra D."/>
            <person name="Gonzalez J."/>
            <person name="Henrissat B."/>
            <person name="Kuo A."/>
            <person name="Liang C."/>
            <person name="Lipzen A."/>
            <person name="Lutzoni F."/>
            <person name="Magnuson J."/>
            <person name="Mondo S."/>
            <person name="Nolan M."/>
            <person name="Ohm R."/>
            <person name="Pangilinan J."/>
            <person name="Park H.-J."/>
            <person name="Ramirez L."/>
            <person name="Alfaro M."/>
            <person name="Sun H."/>
            <person name="Tritt A."/>
            <person name="Yoshinaga Y."/>
            <person name="Zwiers L.-H."/>
            <person name="Turgeon B."/>
            <person name="Goodwin S."/>
            <person name="Spatafora J."/>
            <person name="Crous P."/>
            <person name="Grigoriev I."/>
        </authorList>
    </citation>
    <scope>NUCLEOTIDE SEQUENCE</scope>
    <source>
        <strain evidence="5">CBS 130266</strain>
    </source>
</reference>
<feature type="transmembrane region" description="Helical" evidence="3">
    <location>
        <begin position="67"/>
        <end position="89"/>
    </location>
</feature>
<dbReference type="AlphaFoldDB" id="A0A9P4P4A0"/>
<keyword evidence="3" id="KW-0472">Membrane</keyword>
<proteinExistence type="inferred from homology"/>
<evidence type="ECO:0000259" key="4">
    <source>
        <dbReference type="PROSITE" id="PS50850"/>
    </source>
</evidence>
<comment type="subcellular location">
    <subcellularLocation>
        <location evidence="1">Membrane</location>
        <topology evidence="1">Multi-pass membrane protein</topology>
    </subcellularLocation>
</comment>
<keyword evidence="3" id="KW-1133">Transmembrane helix</keyword>
<evidence type="ECO:0000256" key="1">
    <source>
        <dbReference type="ARBA" id="ARBA00004141"/>
    </source>
</evidence>
<evidence type="ECO:0000313" key="5">
    <source>
        <dbReference type="EMBL" id="KAF2437085.1"/>
    </source>
</evidence>
<feature type="transmembrane region" description="Helical" evidence="3">
    <location>
        <begin position="196"/>
        <end position="218"/>
    </location>
</feature>
<name>A0A9P4P4A0_9PEZI</name>
<dbReference type="InterPro" id="IPR020846">
    <property type="entry name" value="MFS_dom"/>
</dbReference>
<dbReference type="GO" id="GO:0016020">
    <property type="term" value="C:membrane"/>
    <property type="evidence" value="ECO:0007669"/>
    <property type="project" value="UniProtKB-SubCell"/>
</dbReference>
<feature type="transmembrane region" description="Helical" evidence="3">
    <location>
        <begin position="325"/>
        <end position="346"/>
    </location>
</feature>
<feature type="transmembrane region" description="Helical" evidence="3">
    <location>
        <begin position="230"/>
        <end position="250"/>
    </location>
</feature>
<feature type="domain" description="Major facilitator superfamily (MFS) profile" evidence="4">
    <location>
        <begin position="1"/>
        <end position="379"/>
    </location>
</feature>
<feature type="transmembrane region" description="Helical" evidence="3">
    <location>
        <begin position="36"/>
        <end position="55"/>
    </location>
</feature>
<dbReference type="Proteomes" id="UP000800235">
    <property type="component" value="Unassembled WGS sequence"/>
</dbReference>
<feature type="transmembrane region" description="Helical" evidence="3">
    <location>
        <begin position="262"/>
        <end position="282"/>
    </location>
</feature>
<comment type="caution">
    <text evidence="5">The sequence shown here is derived from an EMBL/GenBank/DDBJ whole genome shotgun (WGS) entry which is preliminary data.</text>
</comment>
<dbReference type="PANTHER" id="PTHR11360">
    <property type="entry name" value="MONOCARBOXYLATE TRANSPORTER"/>
    <property type="match status" value="1"/>
</dbReference>
<accession>A0A9P4P4A0</accession>
<organism evidence="5 6">
    <name type="scientific">Tothia fuscella</name>
    <dbReference type="NCBI Taxonomy" id="1048955"/>
    <lineage>
        <taxon>Eukaryota</taxon>
        <taxon>Fungi</taxon>
        <taxon>Dikarya</taxon>
        <taxon>Ascomycota</taxon>
        <taxon>Pezizomycotina</taxon>
        <taxon>Dothideomycetes</taxon>
        <taxon>Pleosporomycetidae</taxon>
        <taxon>Venturiales</taxon>
        <taxon>Cylindrosympodiaceae</taxon>
        <taxon>Tothia</taxon>
    </lineage>
</organism>
<gene>
    <name evidence="5" type="ORF">EJ08DRAFT_667113</name>
</gene>
<dbReference type="OrthoDB" id="6499973at2759"/>
<evidence type="ECO:0000256" key="2">
    <source>
        <dbReference type="ARBA" id="ARBA00006727"/>
    </source>
</evidence>
<dbReference type="InterPro" id="IPR050327">
    <property type="entry name" value="Proton-linked_MCT"/>
</dbReference>
<dbReference type="SUPFAM" id="SSF103473">
    <property type="entry name" value="MFS general substrate transporter"/>
    <property type="match status" value="1"/>
</dbReference>
<dbReference type="EMBL" id="MU007009">
    <property type="protein sequence ID" value="KAF2437085.1"/>
    <property type="molecule type" value="Genomic_DNA"/>
</dbReference>
<sequence length="381" mass="41035">MFNNSHLVIWNSWGYIQSFGSFQTYYAAQLHESPSSISWIGSMQIFLLFILGPFAGRATDAGYFRPVFITGLIFQLLGVFMTSISTNYWQIFLSQGVCQGLGNGMQFVPTMSLLSTYFAKNRSFAIGIAATGATTGGMVMPAMVQQLLPKIGFGWTVRALGLVMAVLGTTAAIFLKTRIPPRKAGPLVEWSAFAEPPFLLFCIGMFFNFWGVYFPFYYVGTYGRALGFSYTNSVSLLLLMNGVGVIGRLAPNIIADRALGPLNTIIISSLATGTITFCWVAVDTRAGLWGFAAIFGLFAAGIQSLFPACLASLTPDLQKRGSRMGMGFAVAGVASLTGTPLGGALIQADKGGFLYAQMWAGACMITAAIFLAWNLELSLDE</sequence>
<feature type="transmembrane region" description="Helical" evidence="3">
    <location>
        <begin position="288"/>
        <end position="313"/>
    </location>
</feature>
<comment type="similarity">
    <text evidence="2">Belongs to the major facilitator superfamily. Monocarboxylate porter (TC 2.A.1.13) family.</text>
</comment>
<dbReference type="Gene3D" id="1.20.1250.20">
    <property type="entry name" value="MFS general substrate transporter like domains"/>
    <property type="match status" value="1"/>
</dbReference>
<dbReference type="InterPro" id="IPR011701">
    <property type="entry name" value="MFS"/>
</dbReference>